<evidence type="ECO:0000256" key="1">
    <source>
        <dbReference type="SAM" id="Coils"/>
    </source>
</evidence>
<dbReference type="RefSeq" id="WP_264502065.1">
    <property type="nucleotide sequence ID" value="NZ_JAPDDS010000008.1"/>
</dbReference>
<feature type="coiled-coil region" evidence="1">
    <location>
        <begin position="117"/>
        <end position="151"/>
    </location>
</feature>
<gene>
    <name evidence="2" type="ORF">OKA04_15335</name>
</gene>
<proteinExistence type="predicted"/>
<dbReference type="EMBL" id="JAPDDS010000008">
    <property type="protein sequence ID" value="MCW1886111.1"/>
    <property type="molecule type" value="Genomic_DNA"/>
</dbReference>
<reference evidence="2 3" key="1">
    <citation type="submission" date="2022-10" db="EMBL/GenBank/DDBJ databases">
        <title>Luteolibacter flavescens strain MCCC 1K03193, whole genome shotgun sequencing project.</title>
        <authorList>
            <person name="Zhao G."/>
            <person name="Shen L."/>
        </authorList>
    </citation>
    <scope>NUCLEOTIDE SEQUENCE [LARGE SCALE GENOMIC DNA]</scope>
    <source>
        <strain evidence="2 3">MCCC 1K03193</strain>
    </source>
</reference>
<evidence type="ECO:0000313" key="2">
    <source>
        <dbReference type="EMBL" id="MCW1886111.1"/>
    </source>
</evidence>
<sequence>MANVFAILTAIVLAAAAFIASKNKAKYEEEISARQNEESLLAKAEARFEDLSKQYESTSATRKSTDESVAALTETEADHQKKNGALETALSTKQTEAEANAKKISTIEEGLAEIGNIEELVDKIKQTQQELAQLQDDISSNEARLADLTSEKTRTEGVIAQYKRVDGNYASKTSFFTSTSISSIFPAYGFVTLPIGNTGGVISGSPLNVVRDGAVVAKLRVSSVEAGRAAAEVVPDSLAEGTVLMVGDRVVPGSNDK</sequence>
<keyword evidence="3" id="KW-1185">Reference proteome</keyword>
<organism evidence="2 3">
    <name type="scientific">Luteolibacter flavescens</name>
    <dbReference type="NCBI Taxonomy" id="1859460"/>
    <lineage>
        <taxon>Bacteria</taxon>
        <taxon>Pseudomonadati</taxon>
        <taxon>Verrucomicrobiota</taxon>
        <taxon>Verrucomicrobiia</taxon>
        <taxon>Verrucomicrobiales</taxon>
        <taxon>Verrucomicrobiaceae</taxon>
        <taxon>Luteolibacter</taxon>
    </lineage>
</organism>
<keyword evidence="1" id="KW-0175">Coiled coil</keyword>
<evidence type="ECO:0000313" key="3">
    <source>
        <dbReference type="Proteomes" id="UP001207930"/>
    </source>
</evidence>
<feature type="coiled-coil region" evidence="1">
    <location>
        <begin position="27"/>
        <end position="61"/>
    </location>
</feature>
<dbReference type="Proteomes" id="UP001207930">
    <property type="component" value="Unassembled WGS sequence"/>
</dbReference>
<accession>A0ABT3FR87</accession>
<comment type="caution">
    <text evidence="2">The sequence shown here is derived from an EMBL/GenBank/DDBJ whole genome shotgun (WGS) entry which is preliminary data.</text>
</comment>
<protein>
    <submittedName>
        <fullName evidence="2">Uncharacterized protein</fullName>
    </submittedName>
</protein>
<name>A0ABT3FR87_9BACT</name>